<dbReference type="Proteomes" id="UP000324222">
    <property type="component" value="Unassembled WGS sequence"/>
</dbReference>
<accession>A0A5B7CJI8</accession>
<proteinExistence type="predicted"/>
<protein>
    <submittedName>
        <fullName evidence="1">Uncharacterized protein</fullName>
    </submittedName>
</protein>
<keyword evidence="2" id="KW-1185">Reference proteome</keyword>
<organism evidence="1 2">
    <name type="scientific">Portunus trituberculatus</name>
    <name type="common">Swimming crab</name>
    <name type="synonym">Neptunus trituberculatus</name>
    <dbReference type="NCBI Taxonomy" id="210409"/>
    <lineage>
        <taxon>Eukaryota</taxon>
        <taxon>Metazoa</taxon>
        <taxon>Ecdysozoa</taxon>
        <taxon>Arthropoda</taxon>
        <taxon>Crustacea</taxon>
        <taxon>Multicrustacea</taxon>
        <taxon>Malacostraca</taxon>
        <taxon>Eumalacostraca</taxon>
        <taxon>Eucarida</taxon>
        <taxon>Decapoda</taxon>
        <taxon>Pleocyemata</taxon>
        <taxon>Brachyura</taxon>
        <taxon>Eubrachyura</taxon>
        <taxon>Portunoidea</taxon>
        <taxon>Portunidae</taxon>
        <taxon>Portuninae</taxon>
        <taxon>Portunus</taxon>
    </lineage>
</organism>
<reference evidence="1 2" key="1">
    <citation type="submission" date="2019-05" db="EMBL/GenBank/DDBJ databases">
        <title>Another draft genome of Portunus trituberculatus and its Hox gene families provides insights of decapod evolution.</title>
        <authorList>
            <person name="Jeong J.-H."/>
            <person name="Song I."/>
            <person name="Kim S."/>
            <person name="Choi T."/>
            <person name="Kim D."/>
            <person name="Ryu S."/>
            <person name="Kim W."/>
        </authorList>
    </citation>
    <scope>NUCLEOTIDE SEQUENCE [LARGE SCALE GENOMIC DNA]</scope>
    <source>
        <tissue evidence="1">Muscle</tissue>
    </source>
</reference>
<evidence type="ECO:0000313" key="2">
    <source>
        <dbReference type="Proteomes" id="UP000324222"/>
    </source>
</evidence>
<dbReference type="AlphaFoldDB" id="A0A5B7CJI8"/>
<evidence type="ECO:0000313" key="1">
    <source>
        <dbReference type="EMBL" id="MPC09757.1"/>
    </source>
</evidence>
<name>A0A5B7CJI8_PORTR</name>
<sequence>MGSNVYETFGLAPVNDRNGVDAIVFQEEDKFGVELLLIPNDPDDPIVAVPPSFPSSMQPSAQSFQHAPVNLIFHYSYIITSSHLMQTARRQYHLHSLCVINEMQTHKKT</sequence>
<comment type="caution">
    <text evidence="1">The sequence shown here is derived from an EMBL/GenBank/DDBJ whole genome shotgun (WGS) entry which is preliminary data.</text>
</comment>
<dbReference type="OrthoDB" id="6382697at2759"/>
<gene>
    <name evidence="1" type="ORF">E2C01_002374</name>
</gene>
<dbReference type="EMBL" id="VSRR010000083">
    <property type="protein sequence ID" value="MPC09757.1"/>
    <property type="molecule type" value="Genomic_DNA"/>
</dbReference>